<reference evidence="2 3" key="1">
    <citation type="submission" date="2022-02" db="EMBL/GenBank/DDBJ databases">
        <title>Chromosome-level reference genomes for two strains of Caenorhabditis briggsae: an improved platform for comparative genomics.</title>
        <authorList>
            <person name="Stevens L."/>
            <person name="Andersen E.C."/>
        </authorList>
    </citation>
    <scope>NUCLEOTIDE SEQUENCE [LARGE SCALE GENOMIC DNA]</scope>
    <source>
        <strain evidence="2">QX1410_ONT</strain>
        <tissue evidence="2">Whole-organism</tissue>
    </source>
</reference>
<dbReference type="EMBL" id="CP090895">
    <property type="protein sequence ID" value="ULT91976.1"/>
    <property type="molecule type" value="Genomic_DNA"/>
</dbReference>
<dbReference type="AlphaFoldDB" id="A0AAE9A5P8"/>
<feature type="compositionally biased region" description="Basic and acidic residues" evidence="1">
    <location>
        <begin position="151"/>
        <end position="161"/>
    </location>
</feature>
<evidence type="ECO:0000313" key="2">
    <source>
        <dbReference type="EMBL" id="ULT91976.1"/>
    </source>
</evidence>
<organism evidence="2 3">
    <name type="scientific">Caenorhabditis briggsae</name>
    <dbReference type="NCBI Taxonomy" id="6238"/>
    <lineage>
        <taxon>Eukaryota</taxon>
        <taxon>Metazoa</taxon>
        <taxon>Ecdysozoa</taxon>
        <taxon>Nematoda</taxon>
        <taxon>Chromadorea</taxon>
        <taxon>Rhabditida</taxon>
        <taxon>Rhabditina</taxon>
        <taxon>Rhabditomorpha</taxon>
        <taxon>Rhabditoidea</taxon>
        <taxon>Rhabditidae</taxon>
        <taxon>Peloderinae</taxon>
        <taxon>Caenorhabditis</taxon>
    </lineage>
</organism>
<gene>
    <name evidence="2" type="ORF">L3Y34_009575</name>
</gene>
<feature type="compositionally biased region" description="Basic residues" evidence="1">
    <location>
        <begin position="339"/>
        <end position="349"/>
    </location>
</feature>
<proteinExistence type="predicted"/>
<evidence type="ECO:0000256" key="1">
    <source>
        <dbReference type="SAM" id="MobiDB-lite"/>
    </source>
</evidence>
<feature type="compositionally biased region" description="Polar residues" evidence="1">
    <location>
        <begin position="141"/>
        <end position="150"/>
    </location>
</feature>
<feature type="region of interest" description="Disordered" evidence="1">
    <location>
        <begin position="310"/>
        <end position="349"/>
    </location>
</feature>
<name>A0AAE9A5P8_CAEBR</name>
<dbReference type="Proteomes" id="UP000827892">
    <property type="component" value="Chromosome V"/>
</dbReference>
<feature type="compositionally biased region" description="Basic and acidic residues" evidence="1">
    <location>
        <begin position="310"/>
        <end position="338"/>
    </location>
</feature>
<protein>
    <submittedName>
        <fullName evidence="2">Uncharacterized protein</fullName>
    </submittedName>
</protein>
<feature type="region of interest" description="Disordered" evidence="1">
    <location>
        <begin position="138"/>
        <end position="161"/>
    </location>
</feature>
<sequence length="349" mass="41202">MSSLNTAIIKPDPMEMTFYYGDDYNFPIHANLMKMEMTPKNLTISPNSHLQVSLKNLAKKRQELVVQLNSFLFKIQRPRAFKGTKSQIYCIMEPGETLNFRIEMMKETRPGFLESDVLAMANTVGIFTIFHQTTSKKDDSNMTWIGTGSRDSPHNTDKESRKKQDVYVTVDSLIFRILSPTGVGKNSSQIESSLWRDQTLYFQIGLLDETTLNLPIDNGDYIYCKSLEGDLSVMYGPELYAEKNANSVYEMIDFWNHYEVQQVDPVKKYFPLALEHETKAIKKRKIEHEKYRKEHAKEIEEWNAEQERLRQYKREKEQREKREKEDKEKEKMKEDKEKMKKKRRKCILM</sequence>
<accession>A0AAE9A5P8</accession>
<evidence type="ECO:0000313" key="3">
    <source>
        <dbReference type="Proteomes" id="UP000827892"/>
    </source>
</evidence>